<gene>
    <name evidence="2" type="ORF">E5161_15455</name>
</gene>
<comment type="caution">
    <text evidence="2">The sequence shown here is derived from an EMBL/GenBank/DDBJ whole genome shotgun (WGS) entry which is preliminary data.</text>
</comment>
<dbReference type="RefSeq" id="WP_136778720.1">
    <property type="nucleotide sequence ID" value="NZ_SUPK01000007.1"/>
</dbReference>
<keyword evidence="2" id="KW-0489">Methyltransferase</keyword>
<dbReference type="GO" id="GO:0032259">
    <property type="term" value="P:methylation"/>
    <property type="evidence" value="ECO:0007669"/>
    <property type="project" value="UniProtKB-KW"/>
</dbReference>
<reference evidence="2 3" key="1">
    <citation type="submission" date="2019-04" db="EMBL/GenBank/DDBJ databases">
        <title>Cohnella sp. nov., isolated from soil.</title>
        <authorList>
            <person name="Kim W."/>
        </authorList>
    </citation>
    <scope>NUCLEOTIDE SEQUENCE [LARGE SCALE GENOMIC DNA]</scope>
    <source>
        <strain evidence="2 3">CAU 1483</strain>
    </source>
</reference>
<evidence type="ECO:0000259" key="1">
    <source>
        <dbReference type="Pfam" id="PF13847"/>
    </source>
</evidence>
<feature type="domain" description="Methyltransferase" evidence="1">
    <location>
        <begin position="45"/>
        <end position="153"/>
    </location>
</feature>
<dbReference type="InterPro" id="IPR025714">
    <property type="entry name" value="Methyltranfer_dom"/>
</dbReference>
<dbReference type="Pfam" id="PF13847">
    <property type="entry name" value="Methyltransf_31"/>
    <property type="match status" value="1"/>
</dbReference>
<dbReference type="SUPFAM" id="SSF53335">
    <property type="entry name" value="S-adenosyl-L-methionine-dependent methyltransferases"/>
    <property type="match status" value="1"/>
</dbReference>
<dbReference type="InterPro" id="IPR052939">
    <property type="entry name" value="23S_rRNA_MeTrnsfrase_RlmA"/>
</dbReference>
<dbReference type="Proteomes" id="UP000309673">
    <property type="component" value="Unassembled WGS sequence"/>
</dbReference>
<sequence>MGVEWYDEIARRNGGYKTRASFRIEGISGEKIFEERLISLLSECEHALDAGCGHGDFTIRMSPYSRQITGFDNSKEMIKIAVQNQNESSPINIRFIWTTTKEQLPFKDAEFDLIYSRRGPTSIINHPRILKSGGKIMGIHSGAMDKVKERLESNGFVRINIDIFDQATILFPDENELAKFLSDMPGNIDYRLHENRQQFYSLIDEYKIDGGTLGMKEWRYIWSAVKP</sequence>
<name>A0A4U0FCT8_9BACL</name>
<dbReference type="PANTHER" id="PTHR43460:SF1">
    <property type="entry name" value="METHYLTRANSFERASE TYPE 11 DOMAIN-CONTAINING PROTEIN"/>
    <property type="match status" value="1"/>
</dbReference>
<keyword evidence="3" id="KW-1185">Reference proteome</keyword>
<organism evidence="2 3">
    <name type="scientific">Cohnella pontilimi</name>
    <dbReference type="NCBI Taxonomy" id="2564100"/>
    <lineage>
        <taxon>Bacteria</taxon>
        <taxon>Bacillati</taxon>
        <taxon>Bacillota</taxon>
        <taxon>Bacilli</taxon>
        <taxon>Bacillales</taxon>
        <taxon>Paenibacillaceae</taxon>
        <taxon>Cohnella</taxon>
    </lineage>
</organism>
<dbReference type="GO" id="GO:0008168">
    <property type="term" value="F:methyltransferase activity"/>
    <property type="evidence" value="ECO:0007669"/>
    <property type="project" value="UniProtKB-KW"/>
</dbReference>
<protein>
    <submittedName>
        <fullName evidence="2">Class I SAM-dependent methyltransferase</fullName>
    </submittedName>
</protein>
<dbReference type="PANTHER" id="PTHR43460">
    <property type="entry name" value="METHYLTRANSFERASE"/>
    <property type="match status" value="1"/>
</dbReference>
<evidence type="ECO:0000313" key="3">
    <source>
        <dbReference type="Proteomes" id="UP000309673"/>
    </source>
</evidence>
<dbReference type="AlphaFoldDB" id="A0A4U0FCT8"/>
<evidence type="ECO:0000313" key="2">
    <source>
        <dbReference type="EMBL" id="TJY41092.1"/>
    </source>
</evidence>
<dbReference type="InterPro" id="IPR029063">
    <property type="entry name" value="SAM-dependent_MTases_sf"/>
</dbReference>
<keyword evidence="2" id="KW-0808">Transferase</keyword>
<proteinExistence type="predicted"/>
<dbReference type="OrthoDB" id="5522265at2"/>
<accession>A0A4U0FCT8</accession>
<dbReference type="Gene3D" id="3.40.50.150">
    <property type="entry name" value="Vaccinia Virus protein VP39"/>
    <property type="match status" value="1"/>
</dbReference>
<dbReference type="EMBL" id="SUPK01000007">
    <property type="protein sequence ID" value="TJY41092.1"/>
    <property type="molecule type" value="Genomic_DNA"/>
</dbReference>
<dbReference type="CDD" id="cd02440">
    <property type="entry name" value="AdoMet_MTases"/>
    <property type="match status" value="1"/>
</dbReference>